<gene>
    <name evidence="8" type="ORF">SCF082_LOCUS24439</name>
</gene>
<evidence type="ECO:0000256" key="5">
    <source>
        <dbReference type="ARBA" id="ARBA00047597"/>
    </source>
</evidence>
<keyword evidence="6" id="KW-0520">NAD</keyword>
<dbReference type="InterPro" id="IPR000768">
    <property type="entry name" value="ART"/>
</dbReference>
<accession>A0ABP0LVC7</accession>
<evidence type="ECO:0000256" key="3">
    <source>
        <dbReference type="ARBA" id="ARBA00022679"/>
    </source>
</evidence>
<evidence type="ECO:0000256" key="2">
    <source>
        <dbReference type="ARBA" id="ARBA00022676"/>
    </source>
</evidence>
<keyword evidence="6" id="KW-0521">NADP</keyword>
<dbReference type="EC" id="2.4.2.31" evidence="6"/>
<keyword evidence="9" id="KW-1185">Reference proteome</keyword>
<evidence type="ECO:0000313" key="9">
    <source>
        <dbReference type="Proteomes" id="UP001642464"/>
    </source>
</evidence>
<evidence type="ECO:0000256" key="6">
    <source>
        <dbReference type="RuleBase" id="RU361228"/>
    </source>
</evidence>
<dbReference type="EMBL" id="CAXAMM010017991">
    <property type="protein sequence ID" value="CAK9042484.1"/>
    <property type="molecule type" value="Genomic_DNA"/>
</dbReference>
<name>A0ABP0LVC7_9DINO</name>
<proteinExistence type="inferred from homology"/>
<sequence length="740" mass="83724">MSLPDKTSAFFSCRLSFGTLGGPAREMGDSVGDVVRLNVGGHEYVTSKSTLQKEACNCGDGGIAHLDAWSDGELEAMHDLDELPYAKKEPWPCFKHPCATAHVKLKTRAPDDPVYVCPGPMRKNFNFLRHLQNRAAKWNGKFQWSAAVNEPVTFSNEKGAEIYFHREQSFPFFPSLPGHWRLKWEGAADDDIFESFETSCDEPPLGIWENKSGQSCIVYSGLDALEAGRIPDLITFKALSTQTVLQQVLTFMWNPKHQGADRSLLEIEEVFKLGIGGVQSQFKVLQNVSEVLEDFQETPHLSNREIFLKLNPYNVGDRYDKKGQKRHFRRAVKLEFEAKKPFDCKSPPRAASPWELPASRGRFRHTTQRPTSVGRYAVVWHQLGMATVEYHMMAHYLWHEYRSKPMDPATVSSLLGAKGKSSSEMKCPTAVQEALEGLEVLGIDVKAALEKLERKREEWTQNEKLAEMELGEDFMEFALGIHAYTLREPSIYAAVNHILNSEERIDTESEEVKAALRFTKFIDEALEQLPSYEPLDGQPYVYRGIKHSFEDFHSRFAVGTAFPWYTLKSAATDPRVMDKFCGRKGPRTVFEITVRPGDSDLKDISWLSAYPEEKEVLAPPLTMFEVQGSIPRDPENHQGPPLETADLVKLVEIDLFLKQWQKCIRDAEAQLSLNMSCGSGIVGAEECDQEECLQQEEAVAWKDWSHLGGRVDRMRGAYEGMLWHVMEGLPKESTGLGYHG</sequence>
<comment type="catalytic activity">
    <reaction evidence="5 6">
        <text>L-arginyl-[protein] + NAD(+) = N(omega)-(ADP-D-ribosyl)-L-arginyl-[protein] + nicotinamide + H(+)</text>
        <dbReference type="Rhea" id="RHEA:19149"/>
        <dbReference type="Rhea" id="RHEA-COMP:10532"/>
        <dbReference type="Rhea" id="RHEA-COMP:15087"/>
        <dbReference type="ChEBI" id="CHEBI:15378"/>
        <dbReference type="ChEBI" id="CHEBI:17154"/>
        <dbReference type="ChEBI" id="CHEBI:29965"/>
        <dbReference type="ChEBI" id="CHEBI:57540"/>
        <dbReference type="ChEBI" id="CHEBI:142554"/>
        <dbReference type="EC" id="2.4.2.31"/>
    </reaction>
</comment>
<evidence type="ECO:0000256" key="7">
    <source>
        <dbReference type="SAM" id="Coils"/>
    </source>
</evidence>
<feature type="coiled-coil region" evidence="7">
    <location>
        <begin position="438"/>
        <end position="469"/>
    </location>
</feature>
<protein>
    <recommendedName>
        <fullName evidence="6">NAD(P)(+)--arginine ADP-ribosyltransferase</fullName>
        <ecNumber evidence="6">2.4.2.31</ecNumber>
    </recommendedName>
    <alternativeName>
        <fullName evidence="6">Mono(ADP-ribosyl)transferase</fullName>
    </alternativeName>
</protein>
<dbReference type="Gene3D" id="3.90.176.10">
    <property type="entry name" value="Toxin ADP-ribosyltransferase, Chain A, domain 1"/>
    <property type="match status" value="1"/>
</dbReference>
<dbReference type="Pfam" id="PF01129">
    <property type="entry name" value="ART"/>
    <property type="match status" value="1"/>
</dbReference>
<keyword evidence="7" id="KW-0175">Coiled coil</keyword>
<dbReference type="Proteomes" id="UP001642464">
    <property type="component" value="Unassembled WGS sequence"/>
</dbReference>
<keyword evidence="2 6" id="KW-0328">Glycosyltransferase</keyword>
<evidence type="ECO:0000256" key="4">
    <source>
        <dbReference type="ARBA" id="ARBA00022695"/>
    </source>
</evidence>
<dbReference type="PROSITE" id="PS51996">
    <property type="entry name" value="TR_MART"/>
    <property type="match status" value="1"/>
</dbReference>
<dbReference type="SUPFAM" id="SSF56399">
    <property type="entry name" value="ADP-ribosylation"/>
    <property type="match status" value="1"/>
</dbReference>
<evidence type="ECO:0000313" key="8">
    <source>
        <dbReference type="EMBL" id="CAK9042484.1"/>
    </source>
</evidence>
<keyword evidence="3 6" id="KW-0808">Transferase</keyword>
<reference evidence="8 9" key="1">
    <citation type="submission" date="2024-02" db="EMBL/GenBank/DDBJ databases">
        <authorList>
            <person name="Chen Y."/>
            <person name="Shah S."/>
            <person name="Dougan E. K."/>
            <person name="Thang M."/>
            <person name="Chan C."/>
        </authorList>
    </citation>
    <scope>NUCLEOTIDE SEQUENCE [LARGE SCALE GENOMIC DNA]</scope>
</reference>
<comment type="caution">
    <text evidence="8">The sequence shown here is derived from an EMBL/GenBank/DDBJ whole genome shotgun (WGS) entry which is preliminary data.</text>
</comment>
<organism evidence="8 9">
    <name type="scientific">Durusdinium trenchii</name>
    <dbReference type="NCBI Taxonomy" id="1381693"/>
    <lineage>
        <taxon>Eukaryota</taxon>
        <taxon>Sar</taxon>
        <taxon>Alveolata</taxon>
        <taxon>Dinophyceae</taxon>
        <taxon>Suessiales</taxon>
        <taxon>Symbiodiniaceae</taxon>
        <taxon>Durusdinium</taxon>
    </lineage>
</organism>
<comment type="similarity">
    <text evidence="1 6">Belongs to the Arg-specific ADP-ribosyltransferase family.</text>
</comment>
<keyword evidence="4" id="KW-0548">Nucleotidyltransferase</keyword>
<evidence type="ECO:0000256" key="1">
    <source>
        <dbReference type="ARBA" id="ARBA00009558"/>
    </source>
</evidence>